<dbReference type="InterPro" id="IPR032466">
    <property type="entry name" value="Metal_Hydrolase"/>
</dbReference>
<proteinExistence type="predicted"/>
<evidence type="ECO:0000313" key="3">
    <source>
        <dbReference type="Proteomes" id="UP000198984"/>
    </source>
</evidence>
<keyword evidence="3" id="KW-1185">Reference proteome</keyword>
<protein>
    <submittedName>
        <fullName evidence="2">Imidazolonepropionase</fullName>
    </submittedName>
</protein>
<dbReference type="Gene3D" id="2.30.40.10">
    <property type="entry name" value="Urease, subunit C, domain 1"/>
    <property type="match status" value="1"/>
</dbReference>
<dbReference type="OrthoDB" id="9797498at2"/>
<dbReference type="PANTHER" id="PTHR43135">
    <property type="entry name" value="ALPHA-D-RIBOSE 1-METHYLPHOSPHONATE 5-TRIPHOSPHATE DIPHOSPHATASE"/>
    <property type="match status" value="1"/>
</dbReference>
<dbReference type="AlphaFoldDB" id="A0A1H8E9V9"/>
<sequence length="422" mass="46136">MTRYLFPLLLLIFKDSQAQYLPQAMALTNATIIDANHRTPLEHQTIIINKGRIAEIIPTGSKGLPDTVMVINLAGKYVLPGLIDSHVHLATDPSGVDGREHTLDVLQRMLYSGVTTVRDMAGDGRVLAGLSRDANLGIIVSPNIYYSALMAGAVFFSDPRTATSTQGGSNGHMPYMQAITDSTDLKIAVAQAKGSGASGIKLYANLSARQAEEIITEARRQQMPVWAHAWLQDAKPSDLVKSGILSLSHAPLLLRQKIPQIPAEWKKGTHPSSFWDNATPDLDSLFALMKQYHTILDATIFTYKDWADTDSTVRWDYETGRRLTARAYKAGVMICAGTDVDQKEFVQSEMQLLIKDAGFTTIDAIIAATRNSACALDLGARKGLVKVNMDADLLIVDANPIENIENIKKVFLVVKGGRIYGK</sequence>
<dbReference type="Gene3D" id="1.20.58.520">
    <property type="entry name" value="Amidohydrolase"/>
    <property type="match status" value="1"/>
</dbReference>
<dbReference type="RefSeq" id="WP_089918952.1">
    <property type="nucleotide sequence ID" value="NZ_FOBB01000008.1"/>
</dbReference>
<reference evidence="2 3" key="1">
    <citation type="submission" date="2016-10" db="EMBL/GenBank/DDBJ databases">
        <authorList>
            <person name="de Groot N.N."/>
        </authorList>
    </citation>
    <scope>NUCLEOTIDE SEQUENCE [LARGE SCALE GENOMIC DNA]</scope>
    <source>
        <strain evidence="2 3">DSM 21039</strain>
    </source>
</reference>
<gene>
    <name evidence="2" type="ORF">SAMN04488505_108230</name>
</gene>
<name>A0A1H8E9V9_9BACT</name>
<dbReference type="SUPFAM" id="SSF51338">
    <property type="entry name" value="Composite domain of metallo-dependent hydrolases"/>
    <property type="match status" value="1"/>
</dbReference>
<dbReference type="GO" id="GO:0016810">
    <property type="term" value="F:hydrolase activity, acting on carbon-nitrogen (but not peptide) bonds"/>
    <property type="evidence" value="ECO:0007669"/>
    <property type="project" value="InterPro"/>
</dbReference>
<organism evidence="2 3">
    <name type="scientific">Chitinophaga rupis</name>
    <dbReference type="NCBI Taxonomy" id="573321"/>
    <lineage>
        <taxon>Bacteria</taxon>
        <taxon>Pseudomonadati</taxon>
        <taxon>Bacteroidota</taxon>
        <taxon>Chitinophagia</taxon>
        <taxon>Chitinophagales</taxon>
        <taxon>Chitinophagaceae</taxon>
        <taxon>Chitinophaga</taxon>
    </lineage>
</organism>
<dbReference type="EMBL" id="FOBB01000008">
    <property type="protein sequence ID" value="SEN16216.1"/>
    <property type="molecule type" value="Genomic_DNA"/>
</dbReference>
<feature type="domain" description="Amidohydrolase-related" evidence="1">
    <location>
        <begin position="77"/>
        <end position="419"/>
    </location>
</feature>
<dbReference type="SUPFAM" id="SSF51556">
    <property type="entry name" value="Metallo-dependent hydrolases"/>
    <property type="match status" value="1"/>
</dbReference>
<dbReference type="Gene3D" id="3.40.50.10910">
    <property type="entry name" value="Amidohydrolase"/>
    <property type="match status" value="1"/>
</dbReference>
<dbReference type="InterPro" id="IPR051781">
    <property type="entry name" value="Metallo-dep_Hydrolase"/>
</dbReference>
<dbReference type="Pfam" id="PF01979">
    <property type="entry name" value="Amidohydro_1"/>
    <property type="match status" value="1"/>
</dbReference>
<dbReference type="InterPro" id="IPR011059">
    <property type="entry name" value="Metal-dep_hydrolase_composite"/>
</dbReference>
<dbReference type="Proteomes" id="UP000198984">
    <property type="component" value="Unassembled WGS sequence"/>
</dbReference>
<dbReference type="Gene3D" id="3.30.110.90">
    <property type="entry name" value="Amidohydrolase"/>
    <property type="match status" value="1"/>
</dbReference>
<dbReference type="InterPro" id="IPR006680">
    <property type="entry name" value="Amidohydro-rel"/>
</dbReference>
<dbReference type="STRING" id="573321.SAMN04488505_108230"/>
<evidence type="ECO:0000313" key="2">
    <source>
        <dbReference type="EMBL" id="SEN16216.1"/>
    </source>
</evidence>
<evidence type="ECO:0000259" key="1">
    <source>
        <dbReference type="Pfam" id="PF01979"/>
    </source>
</evidence>
<dbReference type="PANTHER" id="PTHR43135:SF3">
    <property type="entry name" value="ALPHA-D-RIBOSE 1-METHYLPHOSPHONATE 5-TRIPHOSPHATE DIPHOSPHATASE"/>
    <property type="match status" value="1"/>
</dbReference>
<accession>A0A1H8E9V9</accession>